<evidence type="ECO:0000313" key="2">
    <source>
        <dbReference type="Proteomes" id="UP001057702"/>
    </source>
</evidence>
<dbReference type="Proteomes" id="UP001057702">
    <property type="component" value="Unassembled WGS sequence"/>
</dbReference>
<gene>
    <name evidence="1" type="ORF">NGB36_23475</name>
</gene>
<name>A0ABT1Q0M1_9ACTN</name>
<reference evidence="1" key="1">
    <citation type="submission" date="2022-06" db="EMBL/GenBank/DDBJ databases">
        <title>Draft genome sequence of Streptomyces sp. RB6PN25 isolated from peat swamp forest in Thailand.</title>
        <authorList>
            <person name="Duangmal K."/>
            <person name="Klaysubun C."/>
        </authorList>
    </citation>
    <scope>NUCLEOTIDE SEQUENCE</scope>
    <source>
        <strain evidence="1">RB6PN25</strain>
    </source>
</reference>
<dbReference type="RefSeq" id="WP_255922435.1">
    <property type="nucleotide sequence ID" value="NZ_JANFNG010000022.1"/>
</dbReference>
<sequence>MEPEIAALATSAGTTVVTLMATDAWHRTRDGIVSLWRRVHPERAESIAAELDATREDVIAARSAGDENVEPELQREWQGRVRRLLAARPEIALELRALLDELGPQPVTDSAITQHAIASGQARIYQAGRDQHIAER</sequence>
<evidence type="ECO:0000313" key="1">
    <source>
        <dbReference type="EMBL" id="MCQ4083476.1"/>
    </source>
</evidence>
<keyword evidence="2" id="KW-1185">Reference proteome</keyword>
<organism evidence="1 2">
    <name type="scientific">Streptomyces humicola</name>
    <dbReference type="NCBI Taxonomy" id="2953240"/>
    <lineage>
        <taxon>Bacteria</taxon>
        <taxon>Bacillati</taxon>
        <taxon>Actinomycetota</taxon>
        <taxon>Actinomycetes</taxon>
        <taxon>Kitasatosporales</taxon>
        <taxon>Streptomycetaceae</taxon>
        <taxon>Streptomyces</taxon>
    </lineage>
</organism>
<comment type="caution">
    <text evidence="1">The sequence shown here is derived from an EMBL/GenBank/DDBJ whole genome shotgun (WGS) entry which is preliminary data.</text>
</comment>
<proteinExistence type="predicted"/>
<dbReference type="EMBL" id="JANFNG010000022">
    <property type="protein sequence ID" value="MCQ4083476.1"/>
    <property type="molecule type" value="Genomic_DNA"/>
</dbReference>
<protein>
    <submittedName>
        <fullName evidence="1">Uncharacterized protein</fullName>
    </submittedName>
</protein>
<accession>A0ABT1Q0M1</accession>